<accession>A0A699SW64</accession>
<dbReference type="GO" id="GO:0005681">
    <property type="term" value="C:spliceosomal complex"/>
    <property type="evidence" value="ECO:0007669"/>
    <property type="project" value="UniProtKB-KW"/>
</dbReference>
<feature type="non-terminal residue" evidence="6">
    <location>
        <position position="94"/>
    </location>
</feature>
<evidence type="ECO:0000256" key="1">
    <source>
        <dbReference type="ARBA" id="ARBA00022664"/>
    </source>
</evidence>
<keyword evidence="6" id="KW-0808">Transferase</keyword>
<gene>
    <name evidence="6" type="ORF">Tci_873482</name>
</gene>
<comment type="caution">
    <text evidence="6">The sequence shown here is derived from an EMBL/GenBank/DDBJ whole genome shotgun (WGS) entry which is preliminary data.</text>
</comment>
<dbReference type="GO" id="GO:0008380">
    <property type="term" value="P:RNA splicing"/>
    <property type="evidence" value="ECO:0007669"/>
    <property type="project" value="UniProtKB-KW"/>
</dbReference>
<dbReference type="InterPro" id="IPR035979">
    <property type="entry name" value="RBD_domain_sf"/>
</dbReference>
<reference evidence="6" key="1">
    <citation type="journal article" date="2019" name="Sci. Rep.">
        <title>Draft genome of Tanacetum cinerariifolium, the natural source of mosquito coil.</title>
        <authorList>
            <person name="Yamashiro T."/>
            <person name="Shiraishi A."/>
            <person name="Satake H."/>
            <person name="Nakayama K."/>
        </authorList>
    </citation>
    <scope>NUCLEOTIDE SEQUENCE</scope>
</reference>
<evidence type="ECO:0000259" key="5">
    <source>
        <dbReference type="PROSITE" id="PS50102"/>
    </source>
</evidence>
<feature type="domain" description="RRM" evidence="5">
    <location>
        <begin position="20"/>
        <end position="94"/>
    </location>
</feature>
<dbReference type="AlphaFoldDB" id="A0A699SW64"/>
<dbReference type="SUPFAM" id="SSF54928">
    <property type="entry name" value="RNA-binding domain, RBD"/>
    <property type="match status" value="1"/>
</dbReference>
<keyword evidence="6" id="KW-0548">Nucleotidyltransferase</keyword>
<name>A0A699SW64_TANCI</name>
<keyword evidence="3" id="KW-0508">mRNA splicing</keyword>
<sequence>MNDRHRSFKSKEDLTKKISHSIFVTNFPDSITSRDLWRECNAYGTVVDVFIPFKKSKAGKRFAFVRFVKVLNLERLVKNLCTIWIGRHHLYANQ</sequence>
<dbReference type="SMART" id="SM00360">
    <property type="entry name" value="RRM"/>
    <property type="match status" value="1"/>
</dbReference>
<organism evidence="6">
    <name type="scientific">Tanacetum cinerariifolium</name>
    <name type="common">Dalmatian daisy</name>
    <name type="synonym">Chrysanthemum cinerariifolium</name>
    <dbReference type="NCBI Taxonomy" id="118510"/>
    <lineage>
        <taxon>Eukaryota</taxon>
        <taxon>Viridiplantae</taxon>
        <taxon>Streptophyta</taxon>
        <taxon>Embryophyta</taxon>
        <taxon>Tracheophyta</taxon>
        <taxon>Spermatophyta</taxon>
        <taxon>Magnoliopsida</taxon>
        <taxon>eudicotyledons</taxon>
        <taxon>Gunneridae</taxon>
        <taxon>Pentapetalae</taxon>
        <taxon>asterids</taxon>
        <taxon>campanulids</taxon>
        <taxon>Asterales</taxon>
        <taxon>Asteraceae</taxon>
        <taxon>Asteroideae</taxon>
        <taxon>Anthemideae</taxon>
        <taxon>Anthemidinae</taxon>
        <taxon>Tanacetum</taxon>
    </lineage>
</organism>
<dbReference type="InterPro" id="IPR050907">
    <property type="entry name" value="SRSF"/>
</dbReference>
<dbReference type="Gene3D" id="3.30.70.330">
    <property type="match status" value="1"/>
</dbReference>
<dbReference type="EMBL" id="BKCJ011191778">
    <property type="protein sequence ID" value="GFD01513.1"/>
    <property type="molecule type" value="Genomic_DNA"/>
</dbReference>
<keyword evidence="2" id="KW-0747">Spliceosome</keyword>
<dbReference type="GO" id="GO:0006397">
    <property type="term" value="P:mRNA processing"/>
    <property type="evidence" value="ECO:0007669"/>
    <property type="project" value="UniProtKB-KW"/>
</dbReference>
<dbReference type="PANTHER" id="PTHR23147">
    <property type="entry name" value="SERINE/ARGININE RICH SPLICING FACTOR"/>
    <property type="match status" value="1"/>
</dbReference>
<dbReference type="PROSITE" id="PS50102">
    <property type="entry name" value="RRM"/>
    <property type="match status" value="1"/>
</dbReference>
<evidence type="ECO:0000313" key="6">
    <source>
        <dbReference type="EMBL" id="GFD01513.1"/>
    </source>
</evidence>
<proteinExistence type="predicted"/>
<evidence type="ECO:0000256" key="2">
    <source>
        <dbReference type="ARBA" id="ARBA00022728"/>
    </source>
</evidence>
<evidence type="ECO:0000256" key="4">
    <source>
        <dbReference type="PROSITE-ProRule" id="PRU00176"/>
    </source>
</evidence>
<dbReference type="GO" id="GO:0003723">
    <property type="term" value="F:RNA binding"/>
    <property type="evidence" value="ECO:0007669"/>
    <property type="project" value="UniProtKB-UniRule"/>
</dbReference>
<dbReference type="Pfam" id="PF00076">
    <property type="entry name" value="RRM_1"/>
    <property type="match status" value="1"/>
</dbReference>
<dbReference type="InterPro" id="IPR012677">
    <property type="entry name" value="Nucleotide-bd_a/b_plait_sf"/>
</dbReference>
<dbReference type="InterPro" id="IPR000504">
    <property type="entry name" value="RRM_dom"/>
</dbReference>
<keyword evidence="6" id="KW-0695">RNA-directed DNA polymerase</keyword>
<keyword evidence="1" id="KW-0507">mRNA processing</keyword>
<dbReference type="GO" id="GO:0003964">
    <property type="term" value="F:RNA-directed DNA polymerase activity"/>
    <property type="evidence" value="ECO:0007669"/>
    <property type="project" value="UniProtKB-KW"/>
</dbReference>
<dbReference type="CDD" id="cd00590">
    <property type="entry name" value="RRM_SF"/>
    <property type="match status" value="1"/>
</dbReference>
<keyword evidence="4" id="KW-0694">RNA-binding</keyword>
<protein>
    <submittedName>
        <fullName evidence="6">RNA-directed DNA polymerase, eukaryota, nucleotide-binding alpha-beta plait domain protein</fullName>
    </submittedName>
</protein>
<evidence type="ECO:0000256" key="3">
    <source>
        <dbReference type="ARBA" id="ARBA00023187"/>
    </source>
</evidence>